<accession>A0A9N7NGH6</accession>
<dbReference type="AlphaFoldDB" id="A0A9N7NGH6"/>
<dbReference type="Gene3D" id="1.25.40.20">
    <property type="entry name" value="Ankyrin repeat-containing domain"/>
    <property type="match status" value="1"/>
</dbReference>
<evidence type="ECO:0000256" key="1">
    <source>
        <dbReference type="PROSITE-ProRule" id="PRU00023"/>
    </source>
</evidence>
<dbReference type="SUPFAM" id="SSF48403">
    <property type="entry name" value="Ankyrin repeat"/>
    <property type="match status" value="1"/>
</dbReference>
<organism evidence="3 4">
    <name type="scientific">Striga hermonthica</name>
    <name type="common">Purple witchweed</name>
    <name type="synonym">Buchnera hermonthica</name>
    <dbReference type="NCBI Taxonomy" id="68872"/>
    <lineage>
        <taxon>Eukaryota</taxon>
        <taxon>Viridiplantae</taxon>
        <taxon>Streptophyta</taxon>
        <taxon>Embryophyta</taxon>
        <taxon>Tracheophyta</taxon>
        <taxon>Spermatophyta</taxon>
        <taxon>Magnoliopsida</taxon>
        <taxon>eudicotyledons</taxon>
        <taxon>Gunneridae</taxon>
        <taxon>Pentapetalae</taxon>
        <taxon>asterids</taxon>
        <taxon>lamiids</taxon>
        <taxon>Lamiales</taxon>
        <taxon>Orobanchaceae</taxon>
        <taxon>Buchnereae</taxon>
        <taxon>Striga</taxon>
    </lineage>
</organism>
<keyword evidence="4" id="KW-1185">Reference proteome</keyword>
<comment type="caution">
    <text evidence="3">The sequence shown here is derived from an EMBL/GenBank/DDBJ whole genome shotgun (WGS) entry which is preliminary data.</text>
</comment>
<dbReference type="EMBL" id="CACSLK010027842">
    <property type="protein sequence ID" value="CAA0834035.1"/>
    <property type="molecule type" value="Genomic_DNA"/>
</dbReference>
<dbReference type="PROSITE" id="PS50088">
    <property type="entry name" value="ANK_REPEAT"/>
    <property type="match status" value="1"/>
</dbReference>
<reference evidence="3" key="1">
    <citation type="submission" date="2019-12" db="EMBL/GenBank/DDBJ databases">
        <authorList>
            <person name="Scholes J."/>
        </authorList>
    </citation>
    <scope>NUCLEOTIDE SEQUENCE</scope>
</reference>
<evidence type="ECO:0000256" key="2">
    <source>
        <dbReference type="SAM" id="MobiDB-lite"/>
    </source>
</evidence>
<dbReference type="InterPro" id="IPR036770">
    <property type="entry name" value="Ankyrin_rpt-contain_sf"/>
</dbReference>
<feature type="region of interest" description="Disordered" evidence="2">
    <location>
        <begin position="56"/>
        <end position="82"/>
    </location>
</feature>
<sequence>MLEFEVESVRRSRRVFISGDDRDDRGWTLLHIHARKGDLRGVRRLLDEGMDANVAALGPKSHGPKVGKGIGQDEKKVEDEKKGRFFSQSHACLLRITYLVLETPPPAPPRTPEGEAIDRRHTLKPEPEA</sequence>
<dbReference type="PROSITE" id="PS50297">
    <property type="entry name" value="ANK_REP_REGION"/>
    <property type="match status" value="1"/>
</dbReference>
<gene>
    <name evidence="3" type="ORF">SHERM_29291</name>
</gene>
<keyword evidence="1" id="KW-0040">ANK repeat</keyword>
<protein>
    <submittedName>
        <fullName evidence="3">Ankyrin repeat family protein</fullName>
    </submittedName>
</protein>
<feature type="compositionally biased region" description="Basic and acidic residues" evidence="2">
    <location>
        <begin position="112"/>
        <end position="129"/>
    </location>
</feature>
<dbReference type="Proteomes" id="UP001153555">
    <property type="component" value="Unassembled WGS sequence"/>
</dbReference>
<feature type="repeat" description="ANK" evidence="1">
    <location>
        <begin position="25"/>
        <end position="57"/>
    </location>
</feature>
<proteinExistence type="predicted"/>
<feature type="region of interest" description="Disordered" evidence="2">
    <location>
        <begin position="102"/>
        <end position="129"/>
    </location>
</feature>
<dbReference type="InterPro" id="IPR002110">
    <property type="entry name" value="Ankyrin_rpt"/>
</dbReference>
<evidence type="ECO:0000313" key="3">
    <source>
        <dbReference type="EMBL" id="CAA0834035.1"/>
    </source>
</evidence>
<evidence type="ECO:0000313" key="4">
    <source>
        <dbReference type="Proteomes" id="UP001153555"/>
    </source>
</evidence>
<feature type="compositionally biased region" description="Basic and acidic residues" evidence="2">
    <location>
        <begin position="71"/>
        <end position="82"/>
    </location>
</feature>
<name>A0A9N7NGH6_STRHE</name>
<dbReference type="OrthoDB" id="194358at2759"/>